<evidence type="ECO:0000256" key="4">
    <source>
        <dbReference type="ARBA" id="ARBA00023136"/>
    </source>
</evidence>
<evidence type="ECO:0000256" key="3">
    <source>
        <dbReference type="ARBA" id="ARBA00022989"/>
    </source>
</evidence>
<name>A0A8S2GAG6_9BILA</name>
<gene>
    <name evidence="8" type="ORF">OVA965_LOCUS45674</name>
    <name evidence="9" type="ORF">TMI583_LOCUS49381</name>
</gene>
<dbReference type="PRINTS" id="PR00248">
    <property type="entry name" value="GPCRMGR"/>
</dbReference>
<dbReference type="GO" id="GO:0016020">
    <property type="term" value="C:membrane"/>
    <property type="evidence" value="ECO:0007669"/>
    <property type="project" value="UniProtKB-SubCell"/>
</dbReference>
<dbReference type="InterPro" id="IPR000337">
    <property type="entry name" value="GPCR_3"/>
</dbReference>
<feature type="domain" description="Receptor ligand binding region" evidence="7">
    <location>
        <begin position="45"/>
        <end position="79"/>
    </location>
</feature>
<evidence type="ECO:0000256" key="1">
    <source>
        <dbReference type="ARBA" id="ARBA00004141"/>
    </source>
</evidence>
<dbReference type="SUPFAM" id="SSF53822">
    <property type="entry name" value="Periplasmic binding protein-like I"/>
    <property type="match status" value="1"/>
</dbReference>
<evidence type="ECO:0000256" key="5">
    <source>
        <dbReference type="ARBA" id="ARBA00023170"/>
    </source>
</evidence>
<dbReference type="InterPro" id="IPR001828">
    <property type="entry name" value="ANF_lig-bd_rcpt"/>
</dbReference>
<evidence type="ECO:0000313" key="9">
    <source>
        <dbReference type="EMBL" id="CAF4541805.1"/>
    </source>
</evidence>
<dbReference type="Proteomes" id="UP000677228">
    <property type="component" value="Unassembled WGS sequence"/>
</dbReference>
<protein>
    <recommendedName>
        <fullName evidence="7">Receptor ligand binding region domain-containing protein</fullName>
    </recommendedName>
</protein>
<organism evidence="8 10">
    <name type="scientific">Didymodactylos carnosus</name>
    <dbReference type="NCBI Taxonomy" id="1234261"/>
    <lineage>
        <taxon>Eukaryota</taxon>
        <taxon>Metazoa</taxon>
        <taxon>Spiralia</taxon>
        <taxon>Gnathifera</taxon>
        <taxon>Rotifera</taxon>
        <taxon>Eurotatoria</taxon>
        <taxon>Bdelloidea</taxon>
        <taxon>Philodinida</taxon>
        <taxon>Philodinidae</taxon>
        <taxon>Didymodactylos</taxon>
    </lineage>
</organism>
<dbReference type="PANTHER" id="PTHR24060">
    <property type="entry name" value="METABOTROPIC GLUTAMATE RECEPTOR"/>
    <property type="match status" value="1"/>
</dbReference>
<keyword evidence="2" id="KW-0812">Transmembrane</keyword>
<evidence type="ECO:0000259" key="7">
    <source>
        <dbReference type="Pfam" id="PF01094"/>
    </source>
</evidence>
<feature type="non-terminal residue" evidence="8">
    <location>
        <position position="80"/>
    </location>
</feature>
<reference evidence="8" key="1">
    <citation type="submission" date="2021-02" db="EMBL/GenBank/DDBJ databases">
        <authorList>
            <person name="Nowell W R."/>
        </authorList>
    </citation>
    <scope>NUCLEOTIDE SEQUENCE</scope>
</reference>
<dbReference type="GO" id="GO:0004930">
    <property type="term" value="F:G protein-coupled receptor activity"/>
    <property type="evidence" value="ECO:0007669"/>
    <property type="project" value="InterPro"/>
</dbReference>
<dbReference type="EMBL" id="CAJOBA010107216">
    <property type="protein sequence ID" value="CAF4541805.1"/>
    <property type="molecule type" value="Genomic_DNA"/>
</dbReference>
<dbReference type="AlphaFoldDB" id="A0A8S2GAG6"/>
<accession>A0A8S2GAG6</accession>
<evidence type="ECO:0000313" key="10">
    <source>
        <dbReference type="Proteomes" id="UP000677228"/>
    </source>
</evidence>
<dbReference type="InterPro" id="IPR050726">
    <property type="entry name" value="mGluR"/>
</dbReference>
<comment type="subcellular location">
    <subcellularLocation>
        <location evidence="1">Membrane</location>
        <topology evidence="1">Multi-pass membrane protein</topology>
    </subcellularLocation>
</comment>
<evidence type="ECO:0000313" key="8">
    <source>
        <dbReference type="EMBL" id="CAF1669872.1"/>
    </source>
</evidence>
<keyword evidence="6" id="KW-0325">Glycoprotein</keyword>
<proteinExistence type="predicted"/>
<sequence>RVNSVQTPRSARLPGNLTLGGLFPVHDYGGREPCGDISEFRGIQRLEAMLFALQQINQNHTVLPNITLGAILLDTCSNDN</sequence>
<dbReference type="Gene3D" id="3.40.50.2300">
    <property type="match status" value="1"/>
</dbReference>
<evidence type="ECO:0000256" key="2">
    <source>
        <dbReference type="ARBA" id="ARBA00022692"/>
    </source>
</evidence>
<dbReference type="Pfam" id="PF01094">
    <property type="entry name" value="ANF_receptor"/>
    <property type="match status" value="1"/>
</dbReference>
<comment type="caution">
    <text evidence="8">The sequence shown here is derived from an EMBL/GenBank/DDBJ whole genome shotgun (WGS) entry which is preliminary data.</text>
</comment>
<evidence type="ECO:0000256" key="6">
    <source>
        <dbReference type="ARBA" id="ARBA00023180"/>
    </source>
</evidence>
<dbReference type="Proteomes" id="UP000682733">
    <property type="component" value="Unassembled WGS sequence"/>
</dbReference>
<keyword evidence="5" id="KW-0675">Receptor</keyword>
<keyword evidence="4" id="KW-0472">Membrane</keyword>
<dbReference type="EMBL" id="CAJNOK010073984">
    <property type="protein sequence ID" value="CAF1669872.1"/>
    <property type="molecule type" value="Genomic_DNA"/>
</dbReference>
<keyword evidence="3" id="KW-1133">Transmembrane helix</keyword>
<dbReference type="InterPro" id="IPR028082">
    <property type="entry name" value="Peripla_BP_I"/>
</dbReference>
<feature type="non-terminal residue" evidence="8">
    <location>
        <position position="1"/>
    </location>
</feature>